<dbReference type="EMBL" id="FOAG01000026">
    <property type="protein sequence ID" value="SEM38721.1"/>
    <property type="molecule type" value="Genomic_DNA"/>
</dbReference>
<dbReference type="EMBL" id="FOAG01000019">
    <property type="protein sequence ID" value="SEM29400.1"/>
    <property type="molecule type" value="Genomic_DNA"/>
</dbReference>
<sequence length="31" mass="3911">DLRRDERDPVKLRSNARYQDYFQLLWSELDI</sequence>
<protein>
    <submittedName>
        <fullName evidence="2">Uncharacterized protein</fullName>
    </submittedName>
</protein>
<dbReference type="AlphaFoldDB" id="A0A1H7XYE2"/>
<proteinExistence type="predicted"/>
<gene>
    <name evidence="1" type="ORF">SAMN05443999_1191</name>
    <name evidence="2" type="ORF">SAMN05443999_1261</name>
</gene>
<feature type="non-terminal residue" evidence="2">
    <location>
        <position position="1"/>
    </location>
</feature>
<evidence type="ECO:0000313" key="2">
    <source>
        <dbReference type="EMBL" id="SEM38721.1"/>
    </source>
</evidence>
<name>A0A1H7XYE2_9RHOB</name>
<organism evidence="2 3">
    <name type="scientific">Roseovarius azorensis</name>
    <dbReference type="NCBI Taxonomy" id="1287727"/>
    <lineage>
        <taxon>Bacteria</taxon>
        <taxon>Pseudomonadati</taxon>
        <taxon>Pseudomonadota</taxon>
        <taxon>Alphaproteobacteria</taxon>
        <taxon>Rhodobacterales</taxon>
        <taxon>Roseobacteraceae</taxon>
        <taxon>Roseovarius</taxon>
    </lineage>
</organism>
<dbReference type="Proteomes" id="UP000199582">
    <property type="component" value="Unassembled WGS sequence"/>
</dbReference>
<reference evidence="2 3" key="1">
    <citation type="submission" date="2016-10" db="EMBL/GenBank/DDBJ databases">
        <authorList>
            <person name="de Groot N.N."/>
        </authorList>
    </citation>
    <scope>NUCLEOTIDE SEQUENCE [LARGE SCALE GENOMIC DNA]</scope>
    <source>
        <strain evidence="2 3">DSM 100674</strain>
    </source>
</reference>
<accession>A0A1H7XYE2</accession>
<keyword evidence="3" id="KW-1185">Reference proteome</keyword>
<evidence type="ECO:0000313" key="3">
    <source>
        <dbReference type="Proteomes" id="UP000199582"/>
    </source>
</evidence>
<evidence type="ECO:0000313" key="1">
    <source>
        <dbReference type="EMBL" id="SEM29400.1"/>
    </source>
</evidence>